<dbReference type="InterPro" id="IPR050410">
    <property type="entry name" value="CCR4/nocturin_mRNA_transcr"/>
</dbReference>
<dbReference type="InterPro" id="IPR036691">
    <property type="entry name" value="Endo/exonu/phosph_ase_sf"/>
</dbReference>
<accession>A0A0C2XME8</accession>
<proteinExistence type="inferred from homology"/>
<dbReference type="OrthoDB" id="428734at2759"/>
<dbReference type="HOGENOM" id="CLU_034867_1_0_1"/>
<feature type="domain" description="Endonuclease/exonuclease/phosphatase" evidence="3">
    <location>
        <begin position="2"/>
        <end position="300"/>
    </location>
</feature>
<reference evidence="4 5" key="1">
    <citation type="submission" date="2014-04" db="EMBL/GenBank/DDBJ databases">
        <title>Evolutionary Origins and Diversification of the Mycorrhizal Mutualists.</title>
        <authorList>
            <consortium name="DOE Joint Genome Institute"/>
            <consortium name="Mycorrhizal Genomics Consortium"/>
            <person name="Kohler A."/>
            <person name="Kuo A."/>
            <person name="Nagy L.G."/>
            <person name="Floudas D."/>
            <person name="Copeland A."/>
            <person name="Barry K.W."/>
            <person name="Cichocki N."/>
            <person name="Veneault-Fourrey C."/>
            <person name="LaButti K."/>
            <person name="Lindquist E.A."/>
            <person name="Lipzen A."/>
            <person name="Lundell T."/>
            <person name="Morin E."/>
            <person name="Murat C."/>
            <person name="Riley R."/>
            <person name="Ohm R."/>
            <person name="Sun H."/>
            <person name="Tunlid A."/>
            <person name="Henrissat B."/>
            <person name="Grigoriev I.V."/>
            <person name="Hibbett D.S."/>
            <person name="Martin F."/>
        </authorList>
    </citation>
    <scope>NUCLEOTIDE SEQUENCE [LARGE SCALE GENOMIC DNA]</scope>
    <source>
        <strain evidence="4 5">Koide BX008</strain>
    </source>
</reference>
<keyword evidence="5" id="KW-1185">Reference proteome</keyword>
<gene>
    <name evidence="4" type="ORF">M378DRAFT_155678</name>
</gene>
<evidence type="ECO:0000259" key="3">
    <source>
        <dbReference type="Pfam" id="PF03372"/>
    </source>
</evidence>
<evidence type="ECO:0000313" key="4">
    <source>
        <dbReference type="EMBL" id="KIL70741.1"/>
    </source>
</evidence>
<evidence type="ECO:0000256" key="2">
    <source>
        <dbReference type="ARBA" id="ARBA00022801"/>
    </source>
</evidence>
<dbReference type="FunCoup" id="A0A0C2XME8">
    <property type="interactions" value="266"/>
</dbReference>
<evidence type="ECO:0000313" key="5">
    <source>
        <dbReference type="Proteomes" id="UP000054549"/>
    </source>
</evidence>
<dbReference type="GO" id="GO:0000175">
    <property type="term" value="F:3'-5'-RNA exonuclease activity"/>
    <property type="evidence" value="ECO:0007669"/>
    <property type="project" value="TreeGrafter"/>
</dbReference>
<dbReference type="SUPFAM" id="SSF56219">
    <property type="entry name" value="DNase I-like"/>
    <property type="match status" value="1"/>
</dbReference>
<protein>
    <recommendedName>
        <fullName evidence="3">Endonuclease/exonuclease/phosphatase domain-containing protein</fullName>
    </recommendedName>
</protein>
<dbReference type="AlphaFoldDB" id="A0A0C2XME8"/>
<dbReference type="Gene3D" id="3.60.10.10">
    <property type="entry name" value="Endonuclease/exonuclease/phosphatase"/>
    <property type="match status" value="1"/>
</dbReference>
<dbReference type="PANTHER" id="PTHR12121">
    <property type="entry name" value="CARBON CATABOLITE REPRESSOR PROTEIN 4"/>
    <property type="match status" value="1"/>
</dbReference>
<comment type="similarity">
    <text evidence="1">Belongs to the CCR4/nocturin family.</text>
</comment>
<sequence length="346" mass="39317">MIHQELLAQNPDIMCLQEVDRLDKITAMLESSQYSHLYAAGQSKKHGCLIAFKRSKFTKLSHHLVDYDQEEIRADGDTHTRQGRTFRTRNIGLLLALKSTEDDNWGILVVTTHLFWHPKYDYERARQAGILVREIIKYRSSLQISHWPCILAGDFNFTPNDPAYALIVGEPLLDEHRLKISESQVVHISVDPAWQKTSSVATSNDEEEAIDPDRVITNARVATPADGLLSIPELEDLYAQGAQLRSIYDIGLRESRRHSDQFFRTFGDRVSLPLGKCGSYEPEYTSYAHYWKTVLDYIFVLDPVGYQGQVFGLLAPHRSEDLEPGLPKRGVCGSDHISLVAELGWH</sequence>
<evidence type="ECO:0000256" key="1">
    <source>
        <dbReference type="ARBA" id="ARBA00010774"/>
    </source>
</evidence>
<dbReference type="Proteomes" id="UP000054549">
    <property type="component" value="Unassembled WGS sequence"/>
</dbReference>
<dbReference type="PANTHER" id="PTHR12121:SF45">
    <property type="entry name" value="NOCTURNIN"/>
    <property type="match status" value="1"/>
</dbReference>
<keyword evidence="2" id="KW-0378">Hydrolase</keyword>
<dbReference type="Pfam" id="PF03372">
    <property type="entry name" value="Exo_endo_phos"/>
    <property type="match status" value="1"/>
</dbReference>
<dbReference type="InterPro" id="IPR005135">
    <property type="entry name" value="Endo/exonuclease/phosphatase"/>
</dbReference>
<dbReference type="InParanoid" id="A0A0C2XME8"/>
<dbReference type="EMBL" id="KN818223">
    <property type="protein sequence ID" value="KIL70741.1"/>
    <property type="molecule type" value="Genomic_DNA"/>
</dbReference>
<organism evidence="4 5">
    <name type="scientific">Amanita muscaria (strain Koide BX008)</name>
    <dbReference type="NCBI Taxonomy" id="946122"/>
    <lineage>
        <taxon>Eukaryota</taxon>
        <taxon>Fungi</taxon>
        <taxon>Dikarya</taxon>
        <taxon>Basidiomycota</taxon>
        <taxon>Agaricomycotina</taxon>
        <taxon>Agaricomycetes</taxon>
        <taxon>Agaricomycetidae</taxon>
        <taxon>Agaricales</taxon>
        <taxon>Pluteineae</taxon>
        <taxon>Amanitaceae</taxon>
        <taxon>Amanita</taxon>
    </lineage>
</organism>
<dbReference type="GO" id="GO:0006139">
    <property type="term" value="P:nucleobase-containing compound metabolic process"/>
    <property type="evidence" value="ECO:0007669"/>
    <property type="project" value="UniProtKB-ARBA"/>
</dbReference>
<name>A0A0C2XME8_AMAMK</name>